<evidence type="ECO:0000313" key="17">
    <source>
        <dbReference type="Proteomes" id="UP000614609"/>
    </source>
</evidence>
<organism evidence="15 17">
    <name type="scientific">Halarchaeum rubridurum</name>
    <dbReference type="NCBI Taxonomy" id="489911"/>
    <lineage>
        <taxon>Archaea</taxon>
        <taxon>Methanobacteriati</taxon>
        <taxon>Methanobacteriota</taxon>
        <taxon>Stenosarchaea group</taxon>
        <taxon>Halobacteria</taxon>
        <taxon>Halobacteriales</taxon>
        <taxon>Halobacteriaceae</taxon>
    </lineage>
</organism>
<evidence type="ECO:0000256" key="4">
    <source>
        <dbReference type="ARBA" id="ARBA00022723"/>
    </source>
</evidence>
<dbReference type="SUPFAM" id="SSF52113">
    <property type="entry name" value="BRCT domain"/>
    <property type="match status" value="1"/>
</dbReference>
<evidence type="ECO:0000256" key="3">
    <source>
        <dbReference type="ARBA" id="ARBA00022705"/>
    </source>
</evidence>
<dbReference type="Gene3D" id="1.10.150.20">
    <property type="entry name" value="5' to 3' exonuclease, C-terminal subdomain"/>
    <property type="match status" value="2"/>
</dbReference>
<keyword evidence="2 11" id="KW-0436">Ligase</keyword>
<dbReference type="PANTHER" id="PTHR23389">
    <property type="entry name" value="CHROMOSOME TRANSMISSION FIDELITY FACTOR 18"/>
    <property type="match status" value="1"/>
</dbReference>
<dbReference type="SMART" id="SM00292">
    <property type="entry name" value="BRCT"/>
    <property type="match status" value="1"/>
</dbReference>
<dbReference type="GO" id="GO:0003677">
    <property type="term" value="F:DNA binding"/>
    <property type="evidence" value="ECO:0007669"/>
    <property type="project" value="InterPro"/>
</dbReference>
<feature type="coiled-coil region" evidence="12">
    <location>
        <begin position="356"/>
        <end position="383"/>
    </location>
</feature>
<dbReference type="InterPro" id="IPR041663">
    <property type="entry name" value="DisA/LigA_HHH"/>
</dbReference>
<feature type="region of interest" description="Disordered" evidence="13">
    <location>
        <begin position="266"/>
        <end position="285"/>
    </location>
</feature>
<dbReference type="EC" id="6.5.1.2" evidence="11"/>
<dbReference type="PANTHER" id="PTHR23389:SF9">
    <property type="entry name" value="DNA LIGASE"/>
    <property type="match status" value="1"/>
</dbReference>
<evidence type="ECO:0000256" key="12">
    <source>
        <dbReference type="SAM" id="Coils"/>
    </source>
</evidence>
<keyword evidence="6 11" id="KW-0862">Zinc</keyword>
<feature type="coiled-coil region" evidence="12">
    <location>
        <begin position="27"/>
        <end position="88"/>
    </location>
</feature>
<dbReference type="Pfam" id="PF14520">
    <property type="entry name" value="HHH_5"/>
    <property type="match status" value="1"/>
</dbReference>
<dbReference type="Proteomes" id="UP000614609">
    <property type="component" value="Unassembled WGS sequence"/>
</dbReference>
<evidence type="ECO:0000259" key="14">
    <source>
        <dbReference type="PROSITE" id="PS50172"/>
    </source>
</evidence>
<dbReference type="RefSeq" id="WP_188873017.1">
    <property type="nucleotide sequence ID" value="NZ_BMOO01000007.1"/>
</dbReference>
<dbReference type="Gene3D" id="2.40.50.140">
    <property type="entry name" value="Nucleic acid-binding proteins"/>
    <property type="match status" value="1"/>
</dbReference>
<evidence type="ECO:0000256" key="10">
    <source>
        <dbReference type="ARBA" id="ARBA00034005"/>
    </source>
</evidence>
<dbReference type="InterPro" id="IPR013839">
    <property type="entry name" value="DNAligase_adenylation"/>
</dbReference>
<keyword evidence="17" id="KW-1185">Reference proteome</keyword>
<evidence type="ECO:0000313" key="15">
    <source>
        <dbReference type="EMBL" id="GGM74702.1"/>
    </source>
</evidence>
<evidence type="ECO:0000313" key="16">
    <source>
        <dbReference type="EMBL" id="MBP1955767.1"/>
    </source>
</evidence>
<comment type="caution">
    <text evidence="11">Lacks conserved residue(s) required for the propagation of feature annotation.</text>
</comment>
<keyword evidence="5 11" id="KW-0227">DNA damage</keyword>
<dbReference type="SUPFAM" id="SSF47781">
    <property type="entry name" value="RuvA domain 2-like"/>
    <property type="match status" value="1"/>
</dbReference>
<dbReference type="SUPFAM" id="SSF56091">
    <property type="entry name" value="DNA ligase/mRNA capping enzyme, catalytic domain"/>
    <property type="match status" value="2"/>
</dbReference>
<feature type="region of interest" description="Disordered" evidence="13">
    <location>
        <begin position="664"/>
        <end position="687"/>
    </location>
</feature>
<evidence type="ECO:0000256" key="2">
    <source>
        <dbReference type="ARBA" id="ARBA00022598"/>
    </source>
</evidence>
<dbReference type="CDD" id="cd17748">
    <property type="entry name" value="BRCT_DNA_ligase_like"/>
    <property type="match status" value="1"/>
</dbReference>
<dbReference type="Pfam" id="PF03120">
    <property type="entry name" value="OB_DNA_ligase"/>
    <property type="match status" value="1"/>
</dbReference>
<feature type="binding site" evidence="11">
    <location>
        <position position="407"/>
    </location>
    <ligand>
        <name>NAD(+)</name>
        <dbReference type="ChEBI" id="CHEBI:57540"/>
    </ligand>
</feature>
<reference evidence="16" key="3">
    <citation type="submission" date="2021-03" db="EMBL/GenBank/DDBJ databases">
        <title>Genomic Encyclopedia of Type Strains, Phase IV (KMG-IV): sequencing the most valuable type-strain genomes for metagenomic binning, comparative biology and taxonomic classification.</title>
        <authorList>
            <person name="Goeker M."/>
        </authorList>
    </citation>
    <scope>NUCLEOTIDE SEQUENCE</scope>
    <source>
        <strain evidence="16">DSM 22443</strain>
    </source>
</reference>
<dbReference type="GO" id="GO:0006260">
    <property type="term" value="P:DNA replication"/>
    <property type="evidence" value="ECO:0007669"/>
    <property type="project" value="UniProtKB-KW"/>
</dbReference>
<dbReference type="PROSITE" id="PS50172">
    <property type="entry name" value="BRCT"/>
    <property type="match status" value="1"/>
</dbReference>
<dbReference type="InterPro" id="IPR003583">
    <property type="entry name" value="Hlx-hairpin-Hlx_DNA-bd_motif"/>
</dbReference>
<dbReference type="Gene3D" id="3.40.50.10190">
    <property type="entry name" value="BRCT domain"/>
    <property type="match status" value="1"/>
</dbReference>
<comment type="function">
    <text evidence="1 11">DNA ligase that catalyzes the formation of phosphodiester linkages between 5'-phosphoryl and 3'-hydroxyl groups in double-stranded DNA using NAD as a coenzyme and as the energy source for the reaction. It is essential for DNA replication and repair of damaged DNA.</text>
</comment>
<dbReference type="HAMAP" id="MF_01588">
    <property type="entry name" value="DNA_ligase_A"/>
    <property type="match status" value="1"/>
</dbReference>
<dbReference type="AlphaFoldDB" id="A0A830G3W6"/>
<feature type="binding site" evidence="11">
    <location>
        <position position="501"/>
    </location>
    <ligand>
        <name>Zn(2+)</name>
        <dbReference type="ChEBI" id="CHEBI:29105"/>
    </ligand>
</feature>
<keyword evidence="4 11" id="KW-0479">Metal-binding</keyword>
<feature type="binding site" evidence="11">
    <location>
        <position position="167"/>
    </location>
    <ligand>
        <name>NAD(+)</name>
        <dbReference type="ChEBI" id="CHEBI:57540"/>
    </ligand>
</feature>
<protein>
    <recommendedName>
        <fullName evidence="11">DNA ligase</fullName>
        <ecNumber evidence="11">6.5.1.2</ecNumber>
    </recommendedName>
    <alternativeName>
        <fullName evidence="11">Polydeoxyribonucleotide synthase [NAD(+)]</fullName>
    </alternativeName>
</protein>
<dbReference type="InterPro" id="IPR001357">
    <property type="entry name" value="BRCT_dom"/>
</dbReference>
<keyword evidence="9 11" id="KW-0234">DNA repair</keyword>
<dbReference type="InterPro" id="IPR010994">
    <property type="entry name" value="RuvA_2-like"/>
</dbReference>
<dbReference type="GO" id="GO:0046872">
    <property type="term" value="F:metal ion binding"/>
    <property type="evidence" value="ECO:0007669"/>
    <property type="project" value="UniProtKB-KW"/>
</dbReference>
<keyword evidence="8 11" id="KW-0520">NAD</keyword>
<dbReference type="InterPro" id="IPR012340">
    <property type="entry name" value="NA-bd_OB-fold"/>
</dbReference>
<dbReference type="GO" id="GO:0006281">
    <property type="term" value="P:DNA repair"/>
    <property type="evidence" value="ECO:0007669"/>
    <property type="project" value="UniProtKB-KW"/>
</dbReference>
<evidence type="ECO:0000256" key="11">
    <source>
        <dbReference type="HAMAP-Rule" id="MF_01588"/>
    </source>
</evidence>
<feature type="binding site" evidence="11">
    <location>
        <position position="498"/>
    </location>
    <ligand>
        <name>Zn(2+)</name>
        <dbReference type="ChEBI" id="CHEBI:29105"/>
    </ligand>
</feature>
<keyword evidence="11" id="KW-0464">Manganese</keyword>
<feature type="region of interest" description="Disordered" evidence="13">
    <location>
        <begin position="1"/>
        <end position="24"/>
    </location>
</feature>
<dbReference type="PIRSF" id="PIRSF001604">
    <property type="entry name" value="LigA"/>
    <property type="match status" value="1"/>
</dbReference>
<feature type="binding site" evidence="11">
    <location>
        <position position="203"/>
    </location>
    <ligand>
        <name>NAD(+)</name>
        <dbReference type="ChEBI" id="CHEBI:57540"/>
    </ligand>
</feature>
<dbReference type="Gene3D" id="6.20.10.30">
    <property type="match status" value="1"/>
</dbReference>
<dbReference type="InterPro" id="IPR001679">
    <property type="entry name" value="DNA_ligase"/>
</dbReference>
<dbReference type="SUPFAM" id="SSF50249">
    <property type="entry name" value="Nucleic acid-binding proteins"/>
    <property type="match status" value="1"/>
</dbReference>
<dbReference type="SMART" id="SM00278">
    <property type="entry name" value="HhH1"/>
    <property type="match status" value="4"/>
</dbReference>
<feature type="binding site" evidence="11">
    <location>
        <begin position="65"/>
        <end position="69"/>
    </location>
    <ligand>
        <name>NAD(+)</name>
        <dbReference type="ChEBI" id="CHEBI:57540"/>
    </ligand>
</feature>
<keyword evidence="3 11" id="KW-0235">DNA replication</keyword>
<dbReference type="Proteomes" id="UP000765891">
    <property type="component" value="Unassembled WGS sequence"/>
</dbReference>
<evidence type="ECO:0000256" key="1">
    <source>
        <dbReference type="ARBA" id="ARBA00004067"/>
    </source>
</evidence>
<keyword evidence="12" id="KW-0175">Coiled coil</keyword>
<dbReference type="InterPro" id="IPR036420">
    <property type="entry name" value="BRCT_dom_sf"/>
</dbReference>
<comment type="caution">
    <text evidence="15">The sequence shown here is derived from an EMBL/GenBank/DDBJ whole genome shotgun (WGS) entry which is preliminary data.</text>
</comment>
<feature type="binding site" evidence="11">
    <location>
        <position position="520"/>
    </location>
    <ligand>
        <name>Zn(2+)</name>
        <dbReference type="ChEBI" id="CHEBI:29105"/>
    </ligand>
</feature>
<comment type="catalytic activity">
    <reaction evidence="10 11">
        <text>NAD(+) + (deoxyribonucleotide)n-3'-hydroxyl + 5'-phospho-(deoxyribonucleotide)m = (deoxyribonucleotide)n+m + AMP + beta-nicotinamide D-nucleotide.</text>
        <dbReference type="EC" id="6.5.1.2"/>
    </reaction>
</comment>
<dbReference type="SMART" id="SM00532">
    <property type="entry name" value="LIGANc"/>
    <property type="match status" value="1"/>
</dbReference>
<evidence type="ECO:0000256" key="9">
    <source>
        <dbReference type="ARBA" id="ARBA00023204"/>
    </source>
</evidence>
<evidence type="ECO:0000256" key="8">
    <source>
        <dbReference type="ARBA" id="ARBA00023027"/>
    </source>
</evidence>
<dbReference type="EMBL" id="JAGGKO010000006">
    <property type="protein sequence ID" value="MBP1955767.1"/>
    <property type="molecule type" value="Genomic_DNA"/>
</dbReference>
<feature type="binding site" evidence="11">
    <location>
        <begin position="113"/>
        <end position="114"/>
    </location>
    <ligand>
        <name>NAD(+)</name>
        <dbReference type="ChEBI" id="CHEBI:57540"/>
    </ligand>
</feature>
<comment type="similarity">
    <text evidence="11">Belongs to the NAD-dependent DNA ligase family. LigA subfamily.</text>
</comment>
<dbReference type="InterPro" id="IPR033136">
    <property type="entry name" value="DNA_ligase_CS"/>
</dbReference>
<reference evidence="15" key="2">
    <citation type="submission" date="2020-09" db="EMBL/GenBank/DDBJ databases">
        <authorList>
            <person name="Sun Q."/>
            <person name="Ohkuma M."/>
        </authorList>
    </citation>
    <scope>NUCLEOTIDE SEQUENCE</scope>
    <source>
        <strain evidence="15">JCM 16108</strain>
    </source>
</reference>
<dbReference type="PROSITE" id="PS01056">
    <property type="entry name" value="DNA_LIGASE_N2"/>
    <property type="match status" value="1"/>
</dbReference>
<evidence type="ECO:0000256" key="6">
    <source>
        <dbReference type="ARBA" id="ARBA00022833"/>
    </source>
</evidence>
<feature type="region of interest" description="Disordered" evidence="13">
    <location>
        <begin position="712"/>
        <end position="746"/>
    </location>
</feature>
<feature type="compositionally biased region" description="Polar residues" evidence="13">
    <location>
        <begin position="713"/>
        <end position="723"/>
    </location>
</feature>
<dbReference type="Gene3D" id="3.30.470.30">
    <property type="entry name" value="DNA ligase/mRNA capping enzyme"/>
    <property type="match status" value="1"/>
</dbReference>
<evidence type="ECO:0000256" key="13">
    <source>
        <dbReference type="SAM" id="MobiDB-lite"/>
    </source>
</evidence>
<comment type="cofactor">
    <cofactor evidence="11">
        <name>Mg(2+)</name>
        <dbReference type="ChEBI" id="CHEBI:18420"/>
    </cofactor>
    <cofactor evidence="11">
        <name>Mn(2+)</name>
        <dbReference type="ChEBI" id="CHEBI:29035"/>
    </cofactor>
</comment>
<dbReference type="EMBL" id="BMOO01000007">
    <property type="protein sequence ID" value="GGM74702.1"/>
    <property type="molecule type" value="Genomic_DNA"/>
</dbReference>
<feature type="binding site" evidence="11">
    <location>
        <position position="144"/>
    </location>
    <ligand>
        <name>NAD(+)</name>
        <dbReference type="ChEBI" id="CHEBI:57540"/>
    </ligand>
</feature>
<feature type="compositionally biased region" description="Gly residues" evidence="13">
    <location>
        <begin position="269"/>
        <end position="285"/>
    </location>
</feature>
<accession>A0A830G3W6</accession>
<dbReference type="GO" id="GO:0005829">
    <property type="term" value="C:cytosol"/>
    <property type="evidence" value="ECO:0007669"/>
    <property type="project" value="TreeGrafter"/>
</dbReference>
<dbReference type="NCBIfam" id="NF005932">
    <property type="entry name" value="PRK07956.1"/>
    <property type="match status" value="1"/>
</dbReference>
<dbReference type="InterPro" id="IPR004150">
    <property type="entry name" value="NAD_DNA_ligase_OB"/>
</dbReference>
<feature type="domain" description="BRCT" evidence="14">
    <location>
        <begin position="679"/>
        <end position="738"/>
    </location>
</feature>
<dbReference type="InterPro" id="IPR013840">
    <property type="entry name" value="DNAligase_N"/>
</dbReference>
<evidence type="ECO:0000256" key="7">
    <source>
        <dbReference type="ARBA" id="ARBA00022842"/>
    </source>
</evidence>
<dbReference type="CDD" id="cd00114">
    <property type="entry name" value="LIGANc"/>
    <property type="match status" value="1"/>
</dbReference>
<keyword evidence="7 11" id="KW-0460">Magnesium</keyword>
<gene>
    <name evidence="11" type="primary">ligA</name>
    <name evidence="15" type="ORF">GCM10009017_25830</name>
    <name evidence="16" type="ORF">J2752_002696</name>
</gene>
<feature type="binding site" evidence="11">
    <location>
        <position position="383"/>
    </location>
    <ligand>
        <name>NAD(+)</name>
        <dbReference type="ChEBI" id="CHEBI:57540"/>
    </ligand>
</feature>
<dbReference type="Gene3D" id="1.10.287.610">
    <property type="entry name" value="Helix hairpin bin"/>
    <property type="match status" value="1"/>
</dbReference>
<dbReference type="Pfam" id="PF12826">
    <property type="entry name" value="HHH_2"/>
    <property type="match status" value="1"/>
</dbReference>
<name>A0A830G3W6_9EURY</name>
<dbReference type="GO" id="GO:0003911">
    <property type="term" value="F:DNA ligase (NAD+) activity"/>
    <property type="evidence" value="ECO:0007669"/>
    <property type="project" value="UniProtKB-UniRule"/>
</dbReference>
<sequence length="776" mass="84332">MAGTDLDGADEVTDDNPYVTDPDLDFRDAEALSADEAREQAERLREAVRFHDYRYYVLNDPVIDDRAYDRLFERLRELEETYDLATADSPTRRVGGEPVEELGTVEHVAPMRSIDSSGDAADVREFDRRVRRDLDGADVAYVCEPKFDGLSVEVVYVDGRYERAATRGDGETGEDVTENVRTIESVPQRLRGDHPDVLVVRGEVYIPRDAFQAYNRERVERGDDPFANPRNAAAGTLRQLDPSVTAERPLDCFFYDVLAAWDAAASGGDASGEGDGKGRTGGGGDVDAADDPVHAAWNDGDADVAALLGALRERTSASAGGIDAGIAGLDTHWGELERFPDWGLKTNDRDRRVDDVEAAITYRDELEAEREDLNYEIDGTVLKVDDRAQCERLGTTARHYRWAYAYKFPARTEVTTITDVVVQVGRTGRLTPVALLEPVAVGGVTVSRASLHNPEELADLGVDVGDEVRIERAGDVIPYVDEVVEKHAEGTFDFPESCPVCGSDVERDGPMAYCTGGLACDAQLVHALDYFTDVLDIEGVGEAAAEQLVDEGLVTDDVADLYDVDVGELAALEGWGETSAENLRAELDAARHPSLGDFLAAVGIPEVGPTVAADLATHFGDLDAFLDAEHDEYEAVEGIGPTVAEHIAEFRDNERNRRVIERLRDESRLGEPEAPASEAGGDELAGETYVFTGSVPGWTRDELQALVERHGANATSSVSSNTDYLVVGENPGASKRADAEEHDVDELDADDFLARLAERGVDVDRTGDADASESAR</sequence>
<evidence type="ECO:0000256" key="5">
    <source>
        <dbReference type="ARBA" id="ARBA00022763"/>
    </source>
</evidence>
<dbReference type="Pfam" id="PF01653">
    <property type="entry name" value="DNA_ligase_aden"/>
    <property type="match status" value="2"/>
</dbReference>
<dbReference type="Pfam" id="PF00533">
    <property type="entry name" value="BRCT"/>
    <property type="match status" value="1"/>
</dbReference>
<feature type="active site" description="N6-AMP-lysine intermediate" evidence="11">
    <location>
        <position position="146"/>
    </location>
</feature>
<proteinExistence type="inferred from homology"/>
<reference evidence="15" key="1">
    <citation type="journal article" date="2014" name="Int. J. Syst. Evol. Microbiol.">
        <title>Complete genome sequence of Corynebacterium casei LMG S-19264T (=DSM 44701T), isolated from a smear-ripened cheese.</title>
        <authorList>
            <consortium name="US DOE Joint Genome Institute (JGI-PGF)"/>
            <person name="Walter F."/>
            <person name="Albersmeier A."/>
            <person name="Kalinowski J."/>
            <person name="Ruckert C."/>
        </authorList>
    </citation>
    <scope>NUCLEOTIDE SEQUENCE</scope>
    <source>
        <strain evidence="15">JCM 16108</strain>
    </source>
</reference>
<dbReference type="OrthoDB" id="213206at2157"/>